<dbReference type="Pfam" id="PF19050">
    <property type="entry name" value="PhoD_2"/>
    <property type="match status" value="3"/>
</dbReference>
<dbReference type="PANTHER" id="PTHR46689">
    <property type="entry name" value="MEMBRANE PROTEIN, PUTATIVE-RELATED"/>
    <property type="match status" value="1"/>
</dbReference>
<name>A0A2B7Y4Q9_POLH7</name>
<organism evidence="3 4">
    <name type="scientific">Polytolypa hystricis (strain UAMH7299)</name>
    <dbReference type="NCBI Taxonomy" id="1447883"/>
    <lineage>
        <taxon>Eukaryota</taxon>
        <taxon>Fungi</taxon>
        <taxon>Dikarya</taxon>
        <taxon>Ascomycota</taxon>
        <taxon>Pezizomycotina</taxon>
        <taxon>Eurotiomycetes</taxon>
        <taxon>Eurotiomycetidae</taxon>
        <taxon>Onygenales</taxon>
        <taxon>Onygenales incertae sedis</taxon>
        <taxon>Polytolypa</taxon>
    </lineage>
</organism>
<keyword evidence="4" id="KW-1185">Reference proteome</keyword>
<evidence type="ECO:0000313" key="3">
    <source>
        <dbReference type="EMBL" id="PGH19134.1"/>
    </source>
</evidence>
<dbReference type="Gene3D" id="3.60.21.70">
    <property type="entry name" value="PhoD-like phosphatase"/>
    <property type="match status" value="1"/>
</dbReference>
<reference evidence="3 4" key="1">
    <citation type="submission" date="2017-10" db="EMBL/GenBank/DDBJ databases">
        <title>Comparative genomics in systemic dimorphic fungi from Ajellomycetaceae.</title>
        <authorList>
            <person name="Munoz J.F."/>
            <person name="Mcewen J.G."/>
            <person name="Clay O.K."/>
            <person name="Cuomo C.A."/>
        </authorList>
    </citation>
    <scope>NUCLEOTIDE SEQUENCE [LARGE SCALE GENOMIC DNA]</scope>
    <source>
        <strain evidence="3 4">UAMH7299</strain>
    </source>
</reference>
<feature type="domain" description="PhoD-like phosphatase" evidence="2">
    <location>
        <begin position="490"/>
        <end position="670"/>
    </location>
</feature>
<gene>
    <name evidence="3" type="ORF">AJ80_04212</name>
</gene>
<dbReference type="GO" id="GO:0016020">
    <property type="term" value="C:membrane"/>
    <property type="evidence" value="ECO:0007669"/>
    <property type="project" value="TreeGrafter"/>
</dbReference>
<feature type="region of interest" description="Disordered" evidence="1">
    <location>
        <begin position="722"/>
        <end position="769"/>
    </location>
</feature>
<dbReference type="InterPro" id="IPR018946">
    <property type="entry name" value="PhoD-like_MPP"/>
</dbReference>
<feature type="domain" description="PhoD-like phosphatase" evidence="2">
    <location>
        <begin position="406"/>
        <end position="475"/>
    </location>
</feature>
<feature type="domain" description="PhoD-like phosphatase" evidence="2">
    <location>
        <begin position="177"/>
        <end position="343"/>
    </location>
</feature>
<feature type="region of interest" description="Disordered" evidence="1">
    <location>
        <begin position="1"/>
        <end position="20"/>
    </location>
</feature>
<dbReference type="OrthoDB" id="9999821at2759"/>
<sequence length="769" mass="86603">MASLVPHQASASPENIQTSEYQAESCPEVPPGYEHVLDTSGGHGNGPGIISISEHLEVLCGPLLNYKYLANANSPNPEWQGSVLLVTRPGQRQPVLQLRALGPVSQAAAGTQGQHTNGDIPEVRAATTTVPGVKLFADPDKSFWRFPIRAPLKAYEARWEYTIPLFKYFTDKPALPAWNFVVPASRDSMRIMFHSCNGFSIGTDLDVWQGPVLWNDVLRMHAQRPFHVMIGGGDQIYNDEVRMDGPLREWTDISNPHKRRAHLFPFEMREECDKYYFDNYVKWYGMEPFASANSQIAQINIWDDHDIIDGFGSYTDHFMKCSVFRGIGGVAFKYYCLFQHHHAPPMSTYTTDCPETMSAVNRTSGADPRQLQHSWVLQETERDPSWIEGSRPGPYVEETSRNLYMRLGRRIAFAGFDARTERTRHQVNYPETYDLIFDRLNKELTAANREIKHLILLLGVPIAYPRLAWLENIFSSPIMGPIRFLNKRFGVGGNFFNKFDGNVDLLDDLDDHYTSRHHKRERRELVQRLQDLARQHSVRITILSGDVHLAAMGRFYSRTDIGITPEQDFRYMPNVISSAITNKPPPKPVANLLARRNKIHHLDRHTDETLMKLFDAQPGGKEKAAAFNKVTMPSRNYACITEVGSEVTNGTALIGEHHQQEQQDEAYSLAPAVYPNDGHAPLHKGEEGAGTAHRAADGVSSVSGMLGGLDVSIRVEIDNMDRSGRTEGYGFSIPPLTISSEQATLEPPRHSHFSRLSRSRPTSSASNRE</sequence>
<feature type="compositionally biased region" description="Polar residues" evidence="1">
    <location>
        <begin position="9"/>
        <end position="20"/>
    </location>
</feature>
<dbReference type="CDD" id="cd07389">
    <property type="entry name" value="MPP_PhoD"/>
    <property type="match status" value="1"/>
</dbReference>
<dbReference type="EMBL" id="PDNA01000052">
    <property type="protein sequence ID" value="PGH19134.1"/>
    <property type="molecule type" value="Genomic_DNA"/>
</dbReference>
<evidence type="ECO:0000259" key="2">
    <source>
        <dbReference type="Pfam" id="PF19050"/>
    </source>
</evidence>
<dbReference type="AlphaFoldDB" id="A0A2B7Y4Q9"/>
<dbReference type="InterPro" id="IPR043904">
    <property type="entry name" value="PhoD_2-like"/>
</dbReference>
<accession>A0A2B7Y4Q9</accession>
<dbReference type="Proteomes" id="UP000224634">
    <property type="component" value="Unassembled WGS sequence"/>
</dbReference>
<dbReference type="PANTHER" id="PTHR46689:SF3">
    <property type="entry name" value="PHOD-LIKE PHOSPHATASE DOMAIN-CONTAINING PROTEIN"/>
    <property type="match status" value="1"/>
</dbReference>
<evidence type="ECO:0000256" key="1">
    <source>
        <dbReference type="SAM" id="MobiDB-lite"/>
    </source>
</evidence>
<dbReference type="InterPro" id="IPR038607">
    <property type="entry name" value="PhoD-like_sf"/>
</dbReference>
<evidence type="ECO:0000313" key="4">
    <source>
        <dbReference type="Proteomes" id="UP000224634"/>
    </source>
</evidence>
<comment type="caution">
    <text evidence="3">The sequence shown here is derived from an EMBL/GenBank/DDBJ whole genome shotgun (WGS) entry which is preliminary data.</text>
</comment>
<protein>
    <recommendedName>
        <fullName evidence="2">PhoD-like phosphatase domain-containing protein</fullName>
    </recommendedName>
</protein>
<dbReference type="STRING" id="1447883.A0A2B7Y4Q9"/>
<proteinExistence type="predicted"/>